<reference evidence="1 2" key="1">
    <citation type="journal article" date="2019" name="Environ. Microbiol.">
        <title>Genomics insights into ecotype formation of ammonia-oxidizing archaea in the deep ocean.</title>
        <authorList>
            <person name="Wang Y."/>
            <person name="Huang J.M."/>
            <person name="Cui G.J."/>
            <person name="Nunoura T."/>
            <person name="Takaki Y."/>
            <person name="Li W.L."/>
            <person name="Li J."/>
            <person name="Gao Z.M."/>
            <person name="Takai K."/>
            <person name="Zhang A.Q."/>
            <person name="Stepanauskas R."/>
        </authorList>
    </citation>
    <scope>NUCLEOTIDE SEQUENCE [LARGE SCALE GENOMIC DNA]</scope>
    <source>
        <strain evidence="1 2">L15b</strain>
    </source>
</reference>
<evidence type="ECO:0000313" key="2">
    <source>
        <dbReference type="Proteomes" id="UP000523105"/>
    </source>
</evidence>
<comment type="caution">
    <text evidence="1">The sequence shown here is derived from an EMBL/GenBank/DDBJ whole genome shotgun (WGS) entry which is preliminary data.</text>
</comment>
<organism evidence="1 2">
    <name type="scientific">Marine Group I thaumarchaeote</name>
    <dbReference type="NCBI Taxonomy" id="2511932"/>
    <lineage>
        <taxon>Archaea</taxon>
        <taxon>Nitrososphaerota</taxon>
        <taxon>Marine Group I</taxon>
    </lineage>
</organism>
<sequence>MATNYSPKIVTDGLVLCVDPNDEQCWDGSSSTINDLSLSGFSLTKGTHCGSGTWNGQRIFIATATSGTIDTGYRYGTVNVDKVVSSASSWTISGWLLKEGNPDNWWHVWTDGVSGDIFTIYTTTGVFRTSMNATYGTWTTGSDITDYGDDWSSFSNGWVQLVLVYDQANSQLQLYIDTVGQGWHTGRVINTAYCIRNFYGWGSAQSSYHCDVSHSHTVVYDRILSQTEITQNFNAHRSRFGV</sequence>
<proteinExistence type="predicted"/>
<dbReference type="AlphaFoldDB" id="A0A7K4MQZ5"/>
<protein>
    <recommendedName>
        <fullName evidence="3">LamG domain-containing protein</fullName>
    </recommendedName>
</protein>
<name>A0A7K4MQZ5_9ARCH</name>
<gene>
    <name evidence="1" type="ORF">HX837_07380</name>
</gene>
<dbReference type="InterPro" id="IPR013320">
    <property type="entry name" value="ConA-like_dom_sf"/>
</dbReference>
<evidence type="ECO:0008006" key="3">
    <source>
        <dbReference type="Google" id="ProtNLM"/>
    </source>
</evidence>
<dbReference type="EMBL" id="JACASV010000087">
    <property type="protein sequence ID" value="NWJ44002.1"/>
    <property type="molecule type" value="Genomic_DNA"/>
</dbReference>
<dbReference type="SUPFAM" id="SSF49899">
    <property type="entry name" value="Concanavalin A-like lectins/glucanases"/>
    <property type="match status" value="1"/>
</dbReference>
<accession>A0A7K4MQZ5</accession>
<evidence type="ECO:0000313" key="1">
    <source>
        <dbReference type="EMBL" id="NWJ44002.1"/>
    </source>
</evidence>
<dbReference type="Proteomes" id="UP000523105">
    <property type="component" value="Unassembled WGS sequence"/>
</dbReference>
<dbReference type="Gene3D" id="2.60.120.200">
    <property type="match status" value="1"/>
</dbReference>